<protein>
    <submittedName>
        <fullName evidence="2">Uncharacterized protein</fullName>
    </submittedName>
</protein>
<feature type="transmembrane region" description="Helical" evidence="1">
    <location>
        <begin position="77"/>
        <end position="96"/>
    </location>
</feature>
<dbReference type="AlphaFoldDB" id="A0A077DES8"/>
<sequence length="148" mass="16672">MNVVVNILNRTIFGLSPSYYKKHLIVALIMSAVINIMAIYLSIKNNGAFPWFFLLAFFVVSIILSLVYPYARFVCDLVVDAITSFLSGVVVVHNGIFDAIFKKILFKYLIFATSYTCSFFLAPIGWIILFFMNKPGKESVENTDTSAN</sequence>
<dbReference type="KEGG" id="bpsi:IX83_07890"/>
<dbReference type="EMBL" id="CP009238">
    <property type="protein sequence ID" value="AIL33224.1"/>
    <property type="molecule type" value="Genomic_DNA"/>
</dbReference>
<gene>
    <name evidence="2" type="ORF">IX83_07890</name>
</gene>
<evidence type="ECO:0000313" key="2">
    <source>
        <dbReference type="EMBL" id="AIL33224.1"/>
    </source>
</evidence>
<proteinExistence type="predicted"/>
<name>A0A077DES8_9BURK</name>
<dbReference type="HOGENOM" id="CLU_1755267_0_0_4"/>
<reference evidence="2 3" key="1">
    <citation type="journal article" date="2014" name="BMC Genomics">
        <title>A genomic perspective on a new bacterial genus and species from the Alcaligenaceae family, Basilea psittacipulmonis.</title>
        <authorList>
            <person name="Whiteson K.L."/>
            <person name="Hernandez D."/>
            <person name="Lazarevic V."/>
            <person name="Gaia N."/>
            <person name="Farinelli L."/>
            <person name="Francois P."/>
            <person name="Pilo P."/>
            <person name="Frey J."/>
            <person name="Schrenzel J."/>
        </authorList>
    </citation>
    <scope>NUCLEOTIDE SEQUENCE [LARGE SCALE GENOMIC DNA]</scope>
    <source>
        <strain evidence="2 3">DSM 24701</strain>
    </source>
</reference>
<evidence type="ECO:0000313" key="3">
    <source>
        <dbReference type="Proteomes" id="UP000028945"/>
    </source>
</evidence>
<dbReference type="RefSeq" id="WP_038501001.1">
    <property type="nucleotide sequence ID" value="NZ_AFWK01000023.1"/>
</dbReference>
<accession>A0A077DES8</accession>
<feature type="transmembrane region" description="Helical" evidence="1">
    <location>
        <begin position="50"/>
        <end position="71"/>
    </location>
</feature>
<keyword evidence="1" id="KW-0472">Membrane</keyword>
<keyword evidence="3" id="KW-1185">Reference proteome</keyword>
<keyword evidence="1" id="KW-1133">Transmembrane helix</keyword>
<organism evidence="2 3">
    <name type="scientific">Basilea psittacipulmonis DSM 24701</name>
    <dbReference type="NCBI Taxonomy" id="1072685"/>
    <lineage>
        <taxon>Bacteria</taxon>
        <taxon>Pseudomonadati</taxon>
        <taxon>Pseudomonadota</taxon>
        <taxon>Betaproteobacteria</taxon>
        <taxon>Burkholderiales</taxon>
        <taxon>Alcaligenaceae</taxon>
        <taxon>Basilea</taxon>
    </lineage>
</organism>
<evidence type="ECO:0000256" key="1">
    <source>
        <dbReference type="SAM" id="Phobius"/>
    </source>
</evidence>
<feature type="transmembrane region" description="Helical" evidence="1">
    <location>
        <begin position="108"/>
        <end position="132"/>
    </location>
</feature>
<dbReference type="Proteomes" id="UP000028945">
    <property type="component" value="Chromosome"/>
</dbReference>
<keyword evidence="1" id="KW-0812">Transmembrane</keyword>
<feature type="transmembrane region" description="Helical" evidence="1">
    <location>
        <begin position="24"/>
        <end position="43"/>
    </location>
</feature>